<name>A0A1Y5FIE9_9BACT</name>
<dbReference type="EMBL" id="MAAO01000002">
    <property type="protein sequence ID" value="OUR99637.1"/>
    <property type="molecule type" value="Genomic_DNA"/>
</dbReference>
<evidence type="ECO:0000256" key="1">
    <source>
        <dbReference type="SAM" id="SignalP"/>
    </source>
</evidence>
<dbReference type="Proteomes" id="UP000196531">
    <property type="component" value="Unassembled WGS sequence"/>
</dbReference>
<accession>A0A1Y5FIE9</accession>
<gene>
    <name evidence="2" type="ORF">A9Q84_01040</name>
</gene>
<evidence type="ECO:0008006" key="4">
    <source>
        <dbReference type="Google" id="ProtNLM"/>
    </source>
</evidence>
<protein>
    <recommendedName>
        <fullName evidence="4">DUF4430 domain-containing protein</fullName>
    </recommendedName>
</protein>
<sequence length="155" mass="17263">MKTLILLLPLFSTHTFAVTLEVVGPCSETAVIEVEYDISDLSQSVGFYSVEMFTAFDIPFLGTDGGMNSIINTPTGKKAIEKISETKMRAHGWCYQVDGFEPAAMTNNYFFPTKTSHLRWVFGYSTFDGDIFTGIGEWTGYCDPTYAVKPAQFCQ</sequence>
<organism evidence="2 3">
    <name type="scientific">Halobacteriovorax marinus</name>
    <dbReference type="NCBI Taxonomy" id="97084"/>
    <lineage>
        <taxon>Bacteria</taxon>
        <taxon>Pseudomonadati</taxon>
        <taxon>Bdellovibrionota</taxon>
        <taxon>Bacteriovoracia</taxon>
        <taxon>Bacteriovoracales</taxon>
        <taxon>Halobacteriovoraceae</taxon>
        <taxon>Halobacteriovorax</taxon>
    </lineage>
</organism>
<dbReference type="AlphaFoldDB" id="A0A1Y5FIE9"/>
<evidence type="ECO:0000313" key="2">
    <source>
        <dbReference type="EMBL" id="OUR99637.1"/>
    </source>
</evidence>
<proteinExistence type="predicted"/>
<keyword evidence="1" id="KW-0732">Signal</keyword>
<feature type="chain" id="PRO_5012147500" description="DUF4430 domain-containing protein" evidence="1">
    <location>
        <begin position="18"/>
        <end position="155"/>
    </location>
</feature>
<feature type="signal peptide" evidence="1">
    <location>
        <begin position="1"/>
        <end position="17"/>
    </location>
</feature>
<evidence type="ECO:0000313" key="3">
    <source>
        <dbReference type="Proteomes" id="UP000196531"/>
    </source>
</evidence>
<comment type="caution">
    <text evidence="2">The sequence shown here is derived from an EMBL/GenBank/DDBJ whole genome shotgun (WGS) entry which is preliminary data.</text>
</comment>
<reference evidence="3" key="1">
    <citation type="journal article" date="2017" name="Proc. Natl. Acad. Sci. U.S.A.">
        <title>Simulation of Deepwater Horizon oil plume reveals substrate specialization within a complex community of hydrocarbon-degraders.</title>
        <authorList>
            <person name="Hu P."/>
            <person name="Dubinsky E.A."/>
            <person name="Probst A.J."/>
            <person name="Wang J."/>
            <person name="Sieber C.M.K."/>
            <person name="Tom L.M."/>
            <person name="Gardinali P."/>
            <person name="Banfield J.F."/>
            <person name="Atlas R.M."/>
            <person name="Andersen G.L."/>
        </authorList>
    </citation>
    <scope>NUCLEOTIDE SEQUENCE [LARGE SCALE GENOMIC DNA]</scope>
</reference>